<dbReference type="Gene3D" id="1.20.120.1900">
    <property type="entry name" value="Gamma-tubulin complex, C-terminal domain"/>
    <property type="match status" value="1"/>
</dbReference>
<dbReference type="RefSeq" id="XP_013789353.1">
    <property type="nucleotide sequence ID" value="XM_013933899.2"/>
</dbReference>
<reference evidence="10" key="1">
    <citation type="submission" date="2025-08" db="UniProtKB">
        <authorList>
            <consortium name="RefSeq"/>
        </authorList>
    </citation>
    <scope>IDENTIFICATION</scope>
    <source>
        <tissue evidence="10">Muscle</tissue>
    </source>
</reference>
<comment type="similarity">
    <text evidence="2">Belongs to the TUBGCP family.</text>
</comment>
<evidence type="ECO:0000256" key="1">
    <source>
        <dbReference type="ARBA" id="ARBA00004245"/>
    </source>
</evidence>
<evidence type="ECO:0000313" key="9">
    <source>
        <dbReference type="Proteomes" id="UP000694941"/>
    </source>
</evidence>
<feature type="compositionally biased region" description="Low complexity" evidence="6">
    <location>
        <begin position="14"/>
        <end position="32"/>
    </location>
</feature>
<evidence type="ECO:0000256" key="4">
    <source>
        <dbReference type="ARBA" id="ARBA00022701"/>
    </source>
</evidence>
<evidence type="ECO:0000256" key="2">
    <source>
        <dbReference type="ARBA" id="ARBA00010337"/>
    </source>
</evidence>
<evidence type="ECO:0000313" key="10">
    <source>
        <dbReference type="RefSeq" id="XP_013789353.1"/>
    </source>
</evidence>
<keyword evidence="3" id="KW-0963">Cytoplasm</keyword>
<feature type="non-terminal residue" evidence="10">
    <location>
        <position position="1013"/>
    </location>
</feature>
<dbReference type="InterPro" id="IPR007259">
    <property type="entry name" value="GCP"/>
</dbReference>
<name>A0ABM1BVA4_LIMPO</name>
<comment type="subcellular location">
    <subcellularLocation>
        <location evidence="1">Cytoplasm</location>
        <location evidence="1">Cytoskeleton</location>
    </subcellularLocation>
</comment>
<dbReference type="PANTHER" id="PTHR19302:SF14">
    <property type="entry name" value="GAMMA-TUBULIN COMPLEX COMPONENT 3"/>
    <property type="match status" value="1"/>
</dbReference>
<sequence>MPVSHHNLSRESSKSNLNVSGNSNVSNTSSNANGISEGMSLGNTSAALVYKLCSHITGLTSDALTPSYQLVLRTLSCTSTAAVESDEFEVGEKIKKRLVKEKREKDALNFAELHRKLQGSVVLKNRWAVLCFLLNLSGSKNKYQIKNGPYGLGFTKFATLTPLQNVGFCDATRSQQSRTVPSAKNLAIIPGSEKIEFASLPSAYQPARYSISVDRADQGRSNLSDSGSGSVCSHSSSNRVARMAALFSGREKTEGTLVPVITKKDKISASQIVKQRPRSFPDLILPVIPEGILLREVLFAFQGIEGKFIKVQLGKDRFHIDSKAGVSGPAQRQLLRLTELGWMYNKVHKFCESQNLDRALGLVGQSFIAALQEELSEYYRLLAVLESQLQQSFSTEEPYTSTRSGSLTLHQLVVWTLDPFVRMKQLAALVDACRGQRGGALASTLYSFLHHADPSIRELVKHILSVVVQPIYRMLSHWIFSGELEDMYHEFFVAVNSSVPNTSLWHEKYSLRKTMVPSFLTMSQARKVLSTGKAINFLRMVCHDHSSVRPRDEQSKQIDTATVVSLFNQDQDSDFQRLLETIYKETSRHVLKSLFTKYKFTDHLLAMRRYLLLGQGDFIRHLMDLLEEELPKSANMLYLHNLSGILESAIRATNAQFDSPDILQRLDLRLLEASVGDTGWDVFSLDYHVDGPIGTVFTPQCINAYLRLFNTLWRSKRIEYILSGMWQTQMTYSRLMRTLPGVAPILHHCHFILTEMVHFVQQMQYYIAFEVMECSWAELQQKVMSAEDLDQVIAAHEEFLDSIMTRSLLDEESKDVLTQLRAIYDLVIRFQSIQTKFWYQALSEVDARKTLESQIGSKTEKGNWGVTEAEVQVERQHQVEFEKKIVPATKAQLRVLANSYQVTGSLRRSRETNDKMSSSSFVLVKDNVLLDERTVAPPPSRDFYQLLITTDKVVLRHWLISHSRRNSIPVEIKNNHEDYLRDDQVQDGKLPPEMEKEKGLMEITEVHKAAASE</sequence>
<dbReference type="PANTHER" id="PTHR19302">
    <property type="entry name" value="GAMMA TUBULIN COMPLEX PROTEIN"/>
    <property type="match status" value="1"/>
</dbReference>
<keyword evidence="9" id="KW-1185">Reference proteome</keyword>
<dbReference type="InterPro" id="IPR042241">
    <property type="entry name" value="GCP_C_sf"/>
</dbReference>
<proteinExistence type="inferred from homology"/>
<evidence type="ECO:0000259" key="7">
    <source>
        <dbReference type="Pfam" id="PF04130"/>
    </source>
</evidence>
<gene>
    <name evidence="10" type="primary">LOC106473213</name>
</gene>
<evidence type="ECO:0000256" key="3">
    <source>
        <dbReference type="ARBA" id="ARBA00022490"/>
    </source>
</evidence>
<feature type="domain" description="Gamma tubulin complex component C-terminal" evidence="7">
    <location>
        <begin position="602"/>
        <end position="877"/>
    </location>
</feature>
<dbReference type="GeneID" id="106473213"/>
<feature type="domain" description="Gamma tubulin complex component protein N-terminal" evidence="8">
    <location>
        <begin position="294"/>
        <end position="597"/>
    </location>
</feature>
<keyword evidence="4" id="KW-0493">Microtubule</keyword>
<organism evidence="9 10">
    <name type="scientific">Limulus polyphemus</name>
    <name type="common">Atlantic horseshoe crab</name>
    <dbReference type="NCBI Taxonomy" id="6850"/>
    <lineage>
        <taxon>Eukaryota</taxon>
        <taxon>Metazoa</taxon>
        <taxon>Ecdysozoa</taxon>
        <taxon>Arthropoda</taxon>
        <taxon>Chelicerata</taxon>
        <taxon>Merostomata</taxon>
        <taxon>Xiphosura</taxon>
        <taxon>Limulidae</taxon>
        <taxon>Limulus</taxon>
    </lineage>
</organism>
<evidence type="ECO:0000256" key="5">
    <source>
        <dbReference type="ARBA" id="ARBA00023212"/>
    </source>
</evidence>
<dbReference type="InterPro" id="IPR041470">
    <property type="entry name" value="GCP_N"/>
</dbReference>
<feature type="region of interest" description="Disordered" evidence="6">
    <location>
        <begin position="1"/>
        <end position="32"/>
    </location>
</feature>
<dbReference type="Pfam" id="PF17681">
    <property type="entry name" value="GCP_N_terminal"/>
    <property type="match status" value="1"/>
</dbReference>
<dbReference type="Proteomes" id="UP000694941">
    <property type="component" value="Unplaced"/>
</dbReference>
<evidence type="ECO:0000256" key="6">
    <source>
        <dbReference type="SAM" id="MobiDB-lite"/>
    </source>
</evidence>
<keyword evidence="5" id="KW-0206">Cytoskeleton</keyword>
<protein>
    <submittedName>
        <fullName evidence="10">Gamma-tubulin complex component 3 homolog</fullName>
    </submittedName>
</protein>
<dbReference type="Pfam" id="PF04130">
    <property type="entry name" value="GCP_C_terminal"/>
    <property type="match status" value="1"/>
</dbReference>
<evidence type="ECO:0000259" key="8">
    <source>
        <dbReference type="Pfam" id="PF17681"/>
    </source>
</evidence>
<dbReference type="InterPro" id="IPR040457">
    <property type="entry name" value="GCP_C"/>
</dbReference>
<accession>A0ABM1BVA4</accession>